<dbReference type="GO" id="GO:0015986">
    <property type="term" value="P:proton motive force-driven ATP synthesis"/>
    <property type="evidence" value="ECO:0007669"/>
    <property type="project" value="InterPro"/>
</dbReference>
<keyword evidence="4 11" id="KW-0812">Transmembrane</keyword>
<dbReference type="CDD" id="cd06503">
    <property type="entry name" value="ATP-synt_Fo_b"/>
    <property type="match status" value="1"/>
</dbReference>
<evidence type="ECO:0000256" key="4">
    <source>
        <dbReference type="ARBA" id="ARBA00022692"/>
    </source>
</evidence>
<evidence type="ECO:0000256" key="3">
    <source>
        <dbReference type="ARBA" id="ARBA00022547"/>
    </source>
</evidence>
<keyword evidence="9" id="KW-0066">ATP synthesis</keyword>
<organism evidence="13">
    <name type="scientific">Cuscuta nitida</name>
    <dbReference type="NCBI Taxonomy" id="192831"/>
    <lineage>
        <taxon>Eukaryota</taxon>
        <taxon>Viridiplantae</taxon>
        <taxon>Streptophyta</taxon>
        <taxon>Embryophyta</taxon>
        <taxon>Tracheophyta</taxon>
        <taxon>Spermatophyta</taxon>
        <taxon>Magnoliopsida</taxon>
        <taxon>eudicotyledons</taxon>
        <taxon>Gunneridae</taxon>
        <taxon>Pentapetalae</taxon>
        <taxon>asterids</taxon>
        <taxon>lamiids</taxon>
        <taxon>Solanales</taxon>
        <taxon>Convolvulaceae</taxon>
        <taxon>Cuscuteae</taxon>
        <taxon>Cuscuta</taxon>
        <taxon>Cuscuta subgen. Pachystigma</taxon>
    </lineage>
</organism>
<comment type="subcellular location">
    <subcellularLocation>
        <location evidence="1">Membrane</location>
        <topology evidence="1">Single-pass membrane protein</topology>
    </subcellularLocation>
</comment>
<comment type="similarity">
    <text evidence="11">Belongs to the ATPase B chain family.</text>
</comment>
<sequence length="184" mass="21466">MKNVTDSFFSLGHWSLGENFGLNTDILSTNIINITVVVGVLIFFGKRVLSDLLEKRKNRILKTIKISEELRVGAVEKLEKARARLCKVQTEAEEFRVNGYSEIEREKCNLMSSTYNILEEFEKNKNETLRFQQQRAIHHVRQRFFEQALQRALETLNSFLNNEFHLRTIRTNIGILGTMKEITD</sequence>
<keyword evidence="3 11" id="KW-0138">CF(0)</keyword>
<proteinExistence type="inferred from homology"/>
<dbReference type="EMBL" id="MN464178">
    <property type="protein sequence ID" value="QNP08436.1"/>
    <property type="molecule type" value="Genomic_DNA"/>
</dbReference>
<dbReference type="HAMAP" id="MF_01398">
    <property type="entry name" value="ATP_synth_b_bprime"/>
    <property type="match status" value="1"/>
</dbReference>
<feature type="transmembrane region" description="Helical" evidence="12">
    <location>
        <begin position="31"/>
        <end position="49"/>
    </location>
</feature>
<keyword evidence="2 11" id="KW-0813">Transport</keyword>
<keyword evidence="8 12" id="KW-0472">Membrane</keyword>
<evidence type="ECO:0000256" key="5">
    <source>
        <dbReference type="ARBA" id="ARBA00022781"/>
    </source>
</evidence>
<evidence type="ECO:0000256" key="8">
    <source>
        <dbReference type="ARBA" id="ARBA00023136"/>
    </source>
</evidence>
<accession>A0A7H0DGH6</accession>
<evidence type="ECO:0000256" key="7">
    <source>
        <dbReference type="ARBA" id="ARBA00023065"/>
    </source>
</evidence>
<dbReference type="PANTHER" id="PTHR34264:SF3">
    <property type="entry name" value="ATP SYNTHASE SUBUNIT B, CHLOROPLASTIC"/>
    <property type="match status" value="1"/>
</dbReference>
<evidence type="ECO:0000256" key="2">
    <source>
        <dbReference type="ARBA" id="ARBA00022448"/>
    </source>
</evidence>
<evidence type="ECO:0000256" key="12">
    <source>
        <dbReference type="SAM" id="Phobius"/>
    </source>
</evidence>
<dbReference type="GO" id="GO:0015078">
    <property type="term" value="F:proton transmembrane transporter activity"/>
    <property type="evidence" value="ECO:0007669"/>
    <property type="project" value="InterPro"/>
</dbReference>
<reference evidence="13" key="1">
    <citation type="journal article" date="2020" name="Bot. J. Linn. Soc.">
        <title>Reconstructing plastome evolution across the phylogenetic backbone of the parasitic plant genus Cuscuta (Convolvulaceae).</title>
        <authorList>
            <person name="Banerjee A."/>
            <person name="Stefanovic S."/>
        </authorList>
    </citation>
    <scope>NUCLEOTIDE SEQUENCE</scope>
</reference>
<name>A0A7H0DGH6_9ASTE</name>
<keyword evidence="5 11" id="KW-0375">Hydrogen ion transport</keyword>
<dbReference type="GO" id="GO:0045259">
    <property type="term" value="C:proton-transporting ATP synthase complex"/>
    <property type="evidence" value="ECO:0007669"/>
    <property type="project" value="UniProtKB-KW"/>
</dbReference>
<evidence type="ECO:0000256" key="10">
    <source>
        <dbReference type="ARBA" id="ARBA00025198"/>
    </source>
</evidence>
<evidence type="ECO:0000256" key="11">
    <source>
        <dbReference type="RuleBase" id="RU003848"/>
    </source>
</evidence>
<geneLocation type="plastid" evidence="13"/>
<dbReference type="GeneID" id="62631041"/>
<dbReference type="AlphaFoldDB" id="A0A7H0DGH6"/>
<comment type="function">
    <text evidence="10">F(1)F(0) ATP synthase produces ATP from ADP in the presence of a proton or sodium gradient. F-type ATPases consist of two structural domains, F(1) containing the extramembraneous catalytic core and F(0) containing the membrane proton channel, linked together by a central stalk and a peripheral stalk. During catalysis, ATP synthesis in the catalytic domain of F(1) is coupled via a rotary mechanism of the central stalk subunits to proton translocation.</text>
</comment>
<evidence type="ECO:0000313" key="13">
    <source>
        <dbReference type="EMBL" id="QNP08436.1"/>
    </source>
</evidence>
<keyword evidence="7 11" id="KW-0406">Ion transport</keyword>
<dbReference type="InterPro" id="IPR002146">
    <property type="entry name" value="ATP_synth_b/b'su_bac/chlpt"/>
</dbReference>
<keyword evidence="13" id="KW-0934">Plastid</keyword>
<gene>
    <name evidence="13" type="primary">atpF</name>
</gene>
<evidence type="ECO:0000256" key="6">
    <source>
        <dbReference type="ARBA" id="ARBA00022989"/>
    </source>
</evidence>
<dbReference type="RefSeq" id="YP_009994335.1">
    <property type="nucleotide sequence ID" value="NC_052869.1"/>
</dbReference>
<evidence type="ECO:0000256" key="1">
    <source>
        <dbReference type="ARBA" id="ARBA00004167"/>
    </source>
</evidence>
<protein>
    <submittedName>
        <fullName evidence="13">ATP synthase CF0 subunit I</fullName>
    </submittedName>
</protein>
<keyword evidence="6 12" id="KW-1133">Transmembrane helix</keyword>
<evidence type="ECO:0000256" key="9">
    <source>
        <dbReference type="ARBA" id="ARBA00023310"/>
    </source>
</evidence>
<dbReference type="PANTHER" id="PTHR34264">
    <property type="entry name" value="ATP SYNTHASE SUBUNIT B, CHLOROPLASTIC"/>
    <property type="match status" value="1"/>
</dbReference>
<dbReference type="Pfam" id="PF00430">
    <property type="entry name" value="ATP-synt_B"/>
    <property type="match status" value="1"/>
</dbReference>